<reference evidence="2" key="1">
    <citation type="submission" date="2014-07" db="EMBL/GenBank/DDBJ databases">
        <authorList>
            <person name="Martin A.A"/>
            <person name="De Silva N."/>
        </authorList>
    </citation>
    <scope>NUCLEOTIDE SEQUENCE</scope>
</reference>
<evidence type="ECO:0000256" key="1">
    <source>
        <dbReference type="SAM" id="MobiDB-lite"/>
    </source>
</evidence>
<reference evidence="3" key="2">
    <citation type="submission" date="2015-08" db="UniProtKB">
        <authorList>
            <consortium name="WormBaseParasite"/>
        </authorList>
    </citation>
    <scope>IDENTIFICATION</scope>
</reference>
<organism evidence="2 3">
    <name type="scientific">Strongyloides venezuelensis</name>
    <name type="common">Threadworm</name>
    <dbReference type="NCBI Taxonomy" id="75913"/>
    <lineage>
        <taxon>Eukaryota</taxon>
        <taxon>Metazoa</taxon>
        <taxon>Ecdysozoa</taxon>
        <taxon>Nematoda</taxon>
        <taxon>Chromadorea</taxon>
        <taxon>Rhabditida</taxon>
        <taxon>Tylenchina</taxon>
        <taxon>Panagrolaimomorpha</taxon>
        <taxon>Strongyloidoidea</taxon>
        <taxon>Strongyloididae</taxon>
        <taxon>Strongyloides</taxon>
    </lineage>
</organism>
<name>A0A0K0FNF0_STRVS</name>
<evidence type="ECO:0000313" key="2">
    <source>
        <dbReference type="Proteomes" id="UP000035680"/>
    </source>
</evidence>
<keyword evidence="2" id="KW-1185">Reference proteome</keyword>
<feature type="compositionally biased region" description="Basic and acidic residues" evidence="1">
    <location>
        <begin position="227"/>
        <end position="236"/>
    </location>
</feature>
<dbReference type="WBParaSite" id="SVE_1053000.1">
    <property type="protein sequence ID" value="SVE_1053000.1"/>
    <property type="gene ID" value="SVE_1053000"/>
</dbReference>
<protein>
    <submittedName>
        <fullName evidence="3">PH domain-containing protein</fullName>
    </submittedName>
</protein>
<sequence length="402" mass="47216">MSFDIDSDSIELSLRRSEVKHIIQALIFQKEYIENTKEQRITQTENGFRAMFAMIQRLVDDMECFGINHRNLIKEFKEREERIDRRLDNLENKLLQSGEDVCITIEKFSAMIRKDLLNLDSIYKRVYKKVIKSEEIKNTDSYDEINSFPRKNNTTPNNSVPFYSPSETVISENCRKSSYNSIMSSLNVKNTSNSNIVKDINAPLTNSEGNMKMESAGNSKLNSSKNNNEKDELKSKRSVMEGLEAYKTGSRNFYRFSANVDVVKEENEQSDDLNESPDTYFDLIYNDDDAVFYQYKSKFLLKYFYGNGSTRKMCDLTYRILLDKKKELFLLVIEKEKMDNAKLVIKIDENFMFYLVSDCDVYCEYVSKDSDSKEEKEWMMSFDNKNDSKEFYDRIINVQAKK</sequence>
<accession>A0A0K0FNF0</accession>
<evidence type="ECO:0000313" key="3">
    <source>
        <dbReference type="WBParaSite" id="SVE_1053000.1"/>
    </source>
</evidence>
<dbReference type="Proteomes" id="UP000035680">
    <property type="component" value="Unassembled WGS sequence"/>
</dbReference>
<dbReference type="AlphaFoldDB" id="A0A0K0FNF0"/>
<proteinExistence type="predicted"/>
<feature type="region of interest" description="Disordered" evidence="1">
    <location>
        <begin position="201"/>
        <end position="236"/>
    </location>
</feature>